<keyword evidence="2" id="KW-1185">Reference proteome</keyword>
<organism evidence="1 2">
    <name type="scientific">Magnetovibrio blakemorei</name>
    <dbReference type="NCBI Taxonomy" id="28181"/>
    <lineage>
        <taxon>Bacteria</taxon>
        <taxon>Pseudomonadati</taxon>
        <taxon>Pseudomonadota</taxon>
        <taxon>Alphaproteobacteria</taxon>
        <taxon>Rhodospirillales</taxon>
        <taxon>Magnetovibrionaceae</taxon>
        <taxon>Magnetovibrio</taxon>
    </lineage>
</organism>
<name>A0A1E5QBL1_9PROT</name>
<reference evidence="2" key="1">
    <citation type="submission" date="2016-07" db="EMBL/GenBank/DDBJ databases">
        <authorList>
            <person name="Florea S."/>
            <person name="Webb J.S."/>
            <person name="Jaromczyk J."/>
            <person name="Schardl C.L."/>
        </authorList>
    </citation>
    <scope>NUCLEOTIDE SEQUENCE [LARGE SCALE GENOMIC DNA]</scope>
    <source>
        <strain evidence="2">MV-1</strain>
    </source>
</reference>
<accession>A0A1E5QBL1</accession>
<evidence type="ECO:0000313" key="1">
    <source>
        <dbReference type="EMBL" id="OEJ69028.1"/>
    </source>
</evidence>
<evidence type="ECO:0000313" key="2">
    <source>
        <dbReference type="Proteomes" id="UP000095347"/>
    </source>
</evidence>
<proteinExistence type="predicted"/>
<dbReference type="AlphaFoldDB" id="A0A1E5QBL1"/>
<comment type="caution">
    <text evidence="1">The sequence shown here is derived from an EMBL/GenBank/DDBJ whole genome shotgun (WGS) entry which is preliminary data.</text>
</comment>
<dbReference type="Proteomes" id="UP000095347">
    <property type="component" value="Unassembled WGS sequence"/>
</dbReference>
<dbReference type="RefSeq" id="WP_069956882.1">
    <property type="nucleotide sequence ID" value="NZ_MCGG01000009.1"/>
</dbReference>
<gene>
    <name evidence="1" type="ORF">BEN30_04755</name>
</gene>
<protein>
    <submittedName>
        <fullName evidence="1">Uncharacterized protein</fullName>
    </submittedName>
</protein>
<sequence length="107" mass="11882">MFIIKKQTIHLLNVVSHTILSENFTDAVTMWCHGMKDLRNCNEACCLGGQKCPNTCAHCLEGGLRTINLYLHPPLGLECQYLKAAKALQAWTLTQVPLDLPRQSACA</sequence>
<dbReference type="EMBL" id="MCGG01000009">
    <property type="protein sequence ID" value="OEJ69028.1"/>
    <property type="molecule type" value="Genomic_DNA"/>
</dbReference>